<accession>A0A937G160</accession>
<organism evidence="10 11">
    <name type="scientific">Fulvivirga marina</name>
    <dbReference type="NCBI Taxonomy" id="2494733"/>
    <lineage>
        <taxon>Bacteria</taxon>
        <taxon>Pseudomonadati</taxon>
        <taxon>Bacteroidota</taxon>
        <taxon>Cytophagia</taxon>
        <taxon>Cytophagales</taxon>
        <taxon>Fulvivirgaceae</taxon>
        <taxon>Fulvivirga</taxon>
    </lineage>
</organism>
<comment type="function">
    <text evidence="5">Involved in chemotaxis. Part of a chemotaxis signal transduction system that modulates chemotaxis in response to various stimuli. Catalyzes the demethylation of specific methylglutamate residues introduced into the chemoreceptors (methyl-accepting chemotaxis proteins or MCP) by CheR. Also mediates the irreversible deamidation of specific glutamine residues to glutamic acid.</text>
</comment>
<dbReference type="Gene3D" id="3.40.50.180">
    <property type="entry name" value="Methylesterase CheB, C-terminal domain"/>
    <property type="match status" value="1"/>
</dbReference>
<keyword evidence="3 5" id="KW-0378">Hydrolase</keyword>
<dbReference type="NCBIfam" id="NF001965">
    <property type="entry name" value="PRK00742.1"/>
    <property type="match status" value="1"/>
</dbReference>
<proteinExistence type="inferred from homology"/>
<dbReference type="InterPro" id="IPR011006">
    <property type="entry name" value="CheY-like_superfamily"/>
</dbReference>
<dbReference type="EMBL" id="JAEUGD010000064">
    <property type="protein sequence ID" value="MBL6448588.1"/>
    <property type="molecule type" value="Genomic_DNA"/>
</dbReference>
<dbReference type="InterPro" id="IPR035909">
    <property type="entry name" value="CheB_C"/>
</dbReference>
<gene>
    <name evidence="5" type="primary">cheB</name>
    <name evidence="10" type="ORF">JMN32_19915</name>
</gene>
<evidence type="ECO:0000256" key="3">
    <source>
        <dbReference type="ARBA" id="ARBA00022801"/>
    </source>
</evidence>
<evidence type="ECO:0000259" key="9">
    <source>
        <dbReference type="PROSITE" id="PS50122"/>
    </source>
</evidence>
<dbReference type="Pfam" id="PF01339">
    <property type="entry name" value="CheB_methylest"/>
    <property type="match status" value="1"/>
</dbReference>
<evidence type="ECO:0000256" key="2">
    <source>
        <dbReference type="ARBA" id="ARBA00022500"/>
    </source>
</evidence>
<dbReference type="GO" id="GO:0006935">
    <property type="term" value="P:chemotaxis"/>
    <property type="evidence" value="ECO:0007669"/>
    <property type="project" value="UniProtKB-UniRule"/>
</dbReference>
<feature type="active site" evidence="5 6">
    <location>
        <position position="298"/>
    </location>
</feature>
<dbReference type="GO" id="GO:0008984">
    <property type="term" value="F:protein-glutamate methylesterase activity"/>
    <property type="evidence" value="ECO:0007669"/>
    <property type="project" value="UniProtKB-UniRule"/>
</dbReference>
<dbReference type="PANTHER" id="PTHR42872:SF6">
    <property type="entry name" value="PROTEIN-GLUTAMATE METHYLESTERASE_PROTEIN-GLUTAMINE GLUTAMINASE"/>
    <property type="match status" value="1"/>
</dbReference>
<dbReference type="PANTHER" id="PTHR42872">
    <property type="entry name" value="PROTEIN-GLUTAMATE METHYLESTERASE/PROTEIN-GLUTAMINE GLUTAMINASE"/>
    <property type="match status" value="1"/>
</dbReference>
<dbReference type="Pfam" id="PF00072">
    <property type="entry name" value="Response_reg"/>
    <property type="match status" value="1"/>
</dbReference>
<feature type="active site" evidence="5 6">
    <location>
        <position position="176"/>
    </location>
</feature>
<feature type="domain" description="CheB-type methylesterase" evidence="9">
    <location>
        <begin position="164"/>
        <end position="355"/>
    </location>
</feature>
<evidence type="ECO:0000256" key="6">
    <source>
        <dbReference type="PROSITE-ProRule" id="PRU00050"/>
    </source>
</evidence>
<dbReference type="EC" id="3.5.1.44" evidence="5"/>
<dbReference type="InterPro" id="IPR008248">
    <property type="entry name" value="CheB-like"/>
</dbReference>
<dbReference type="InterPro" id="IPR001789">
    <property type="entry name" value="Sig_transdc_resp-reg_receiver"/>
</dbReference>
<name>A0A937G160_9BACT</name>
<evidence type="ECO:0000313" key="11">
    <source>
        <dbReference type="Proteomes" id="UP000614216"/>
    </source>
</evidence>
<keyword evidence="11" id="KW-1185">Reference proteome</keyword>
<sequence length="355" mass="38791">MKKPISVLIVDDSALIRKLLTDILNSDPDIEVLAAVGDPYFAAKKIKEQLPDVITLDIEMPRMDGLTFLKTIMSQKPMPVIILSSLTERGSQTALKALEFGALDVIKKPTMTALRNHDDHLRNHLLDLVKAAAVVKNTKLKKLHTSNKVTVQQVNVPATSKSMIKTTEKVVVIGASTGGTEAIKEILMALPHDSPSIVIVQHMPETYTKAFADRLNQLCNITVKEATNGDSLIRGQALIAPGNYHTVIRRSGARYYVEVKEGERVNRHRPSVDVLFDSAVQYLGKNCVGVLLTGMGKDGAKGLLKLKEVGAFTVAQNQETSVVFGMPKEAIKLEAALTIEPLQNIPSVICQQTMQ</sequence>
<dbReference type="SMART" id="SM00448">
    <property type="entry name" value="REC"/>
    <property type="match status" value="1"/>
</dbReference>
<protein>
    <recommendedName>
        <fullName evidence="5">Protein-glutamate methylesterase/protein-glutamine glutaminase</fullName>
        <ecNumber evidence="5">3.1.1.61</ecNumber>
        <ecNumber evidence="5">3.5.1.44</ecNumber>
    </recommendedName>
</protein>
<dbReference type="GO" id="GO:0005737">
    <property type="term" value="C:cytoplasm"/>
    <property type="evidence" value="ECO:0007669"/>
    <property type="project" value="UniProtKB-SubCell"/>
</dbReference>
<dbReference type="Gene3D" id="3.40.50.2300">
    <property type="match status" value="1"/>
</dbReference>
<comment type="catalytic activity">
    <reaction evidence="5">
        <text>L-glutaminyl-[protein] + H2O = L-glutamyl-[protein] + NH4(+)</text>
        <dbReference type="Rhea" id="RHEA:16441"/>
        <dbReference type="Rhea" id="RHEA-COMP:10207"/>
        <dbReference type="Rhea" id="RHEA-COMP:10208"/>
        <dbReference type="ChEBI" id="CHEBI:15377"/>
        <dbReference type="ChEBI" id="CHEBI:28938"/>
        <dbReference type="ChEBI" id="CHEBI:29973"/>
        <dbReference type="ChEBI" id="CHEBI:30011"/>
        <dbReference type="EC" id="3.5.1.44"/>
    </reaction>
</comment>
<comment type="subcellular location">
    <subcellularLocation>
        <location evidence="5">Cytoplasm</location>
    </subcellularLocation>
</comment>
<comment type="caution">
    <text evidence="10">The sequence shown here is derived from an EMBL/GenBank/DDBJ whole genome shotgun (WGS) entry which is preliminary data.</text>
</comment>
<dbReference type="GO" id="GO:0000156">
    <property type="term" value="F:phosphorelay response regulator activity"/>
    <property type="evidence" value="ECO:0007669"/>
    <property type="project" value="InterPro"/>
</dbReference>
<dbReference type="RefSeq" id="WP_202858123.1">
    <property type="nucleotide sequence ID" value="NZ_JAEUGD010000064.1"/>
</dbReference>
<dbReference type="EC" id="3.1.1.61" evidence="5"/>
<evidence type="ECO:0000259" key="8">
    <source>
        <dbReference type="PROSITE" id="PS50110"/>
    </source>
</evidence>
<feature type="modified residue" description="4-aspartylphosphate" evidence="5 7">
    <location>
        <position position="57"/>
    </location>
</feature>
<evidence type="ECO:0000313" key="10">
    <source>
        <dbReference type="EMBL" id="MBL6448588.1"/>
    </source>
</evidence>
<evidence type="ECO:0000256" key="1">
    <source>
        <dbReference type="ARBA" id="ARBA00022490"/>
    </source>
</evidence>
<comment type="catalytic activity">
    <reaction evidence="4 5">
        <text>[protein]-L-glutamate 5-O-methyl ester + H2O = L-glutamyl-[protein] + methanol + H(+)</text>
        <dbReference type="Rhea" id="RHEA:23236"/>
        <dbReference type="Rhea" id="RHEA-COMP:10208"/>
        <dbReference type="Rhea" id="RHEA-COMP:10311"/>
        <dbReference type="ChEBI" id="CHEBI:15377"/>
        <dbReference type="ChEBI" id="CHEBI:15378"/>
        <dbReference type="ChEBI" id="CHEBI:17790"/>
        <dbReference type="ChEBI" id="CHEBI:29973"/>
        <dbReference type="ChEBI" id="CHEBI:82795"/>
        <dbReference type="EC" id="3.1.1.61"/>
    </reaction>
</comment>
<comment type="PTM">
    <text evidence="5">Phosphorylated by CheA. Phosphorylation of the N-terminal regulatory domain activates the methylesterase activity.</text>
</comment>
<dbReference type="PROSITE" id="PS50122">
    <property type="entry name" value="CHEB"/>
    <property type="match status" value="1"/>
</dbReference>
<dbReference type="Proteomes" id="UP000614216">
    <property type="component" value="Unassembled WGS sequence"/>
</dbReference>
<dbReference type="CDD" id="cd16432">
    <property type="entry name" value="CheB_Rec"/>
    <property type="match status" value="1"/>
</dbReference>
<comment type="domain">
    <text evidence="5">Contains a C-terminal catalytic domain, and an N-terminal region which modulates catalytic activity.</text>
</comment>
<evidence type="ECO:0000256" key="5">
    <source>
        <dbReference type="HAMAP-Rule" id="MF_00099"/>
    </source>
</evidence>
<dbReference type="SUPFAM" id="SSF52172">
    <property type="entry name" value="CheY-like"/>
    <property type="match status" value="1"/>
</dbReference>
<feature type="active site" evidence="5 6">
    <location>
        <position position="202"/>
    </location>
</feature>
<dbReference type="AlphaFoldDB" id="A0A937G160"/>
<dbReference type="CDD" id="cd17541">
    <property type="entry name" value="REC_CheB-like"/>
    <property type="match status" value="1"/>
</dbReference>
<dbReference type="InterPro" id="IPR000673">
    <property type="entry name" value="Sig_transdc_resp-reg_Me-estase"/>
</dbReference>
<dbReference type="HAMAP" id="MF_00099">
    <property type="entry name" value="CheB_chemtxs"/>
    <property type="match status" value="1"/>
</dbReference>
<dbReference type="NCBIfam" id="NF009206">
    <property type="entry name" value="PRK12555.1"/>
    <property type="match status" value="1"/>
</dbReference>
<dbReference type="GO" id="GO:0050568">
    <property type="term" value="F:protein-glutamine glutaminase activity"/>
    <property type="evidence" value="ECO:0007669"/>
    <property type="project" value="UniProtKB-UniRule"/>
</dbReference>
<evidence type="ECO:0000256" key="4">
    <source>
        <dbReference type="ARBA" id="ARBA00048267"/>
    </source>
</evidence>
<feature type="domain" description="Response regulatory" evidence="8">
    <location>
        <begin position="6"/>
        <end position="123"/>
    </location>
</feature>
<dbReference type="PIRSF" id="PIRSF000876">
    <property type="entry name" value="RR_chemtxs_CheB"/>
    <property type="match status" value="1"/>
</dbReference>
<keyword evidence="2 5" id="KW-0145">Chemotaxis</keyword>
<evidence type="ECO:0000256" key="7">
    <source>
        <dbReference type="PROSITE-ProRule" id="PRU00169"/>
    </source>
</evidence>
<reference evidence="10" key="1">
    <citation type="submission" date="2021-01" db="EMBL/GenBank/DDBJ databases">
        <title>Fulvivirga kasyanovii gen. nov., sp nov., a novel member of the phylum Bacteroidetes isolated from seawater in a mussel farm.</title>
        <authorList>
            <person name="Zhao L.-H."/>
            <person name="Wang Z.-J."/>
        </authorList>
    </citation>
    <scope>NUCLEOTIDE SEQUENCE</scope>
    <source>
        <strain evidence="10">29W222</strain>
    </source>
</reference>
<keyword evidence="5 7" id="KW-0597">Phosphoprotein</keyword>
<dbReference type="PROSITE" id="PS50110">
    <property type="entry name" value="RESPONSE_REGULATORY"/>
    <property type="match status" value="1"/>
</dbReference>
<comment type="similarity">
    <text evidence="5">Belongs to the CheB family.</text>
</comment>
<dbReference type="SUPFAM" id="SSF52738">
    <property type="entry name" value="Methylesterase CheB, C-terminal domain"/>
    <property type="match status" value="1"/>
</dbReference>
<keyword evidence="1 5" id="KW-0963">Cytoplasm</keyword>